<comment type="caution">
    <text evidence="8">The sequence shown here is derived from an EMBL/GenBank/DDBJ whole genome shotgun (WGS) entry which is preliminary data.</text>
</comment>
<dbReference type="EMBL" id="SIDB01000004">
    <property type="protein sequence ID" value="KAI3433833.1"/>
    <property type="molecule type" value="Genomic_DNA"/>
</dbReference>
<feature type="compositionally biased region" description="Low complexity" evidence="6">
    <location>
        <begin position="386"/>
        <end position="402"/>
    </location>
</feature>
<dbReference type="Gene3D" id="3.30.730.10">
    <property type="entry name" value="AP2/ERF domain"/>
    <property type="match status" value="1"/>
</dbReference>
<feature type="domain" description="AP2/ERF" evidence="7">
    <location>
        <begin position="558"/>
        <end position="620"/>
    </location>
</feature>
<evidence type="ECO:0000256" key="3">
    <source>
        <dbReference type="ARBA" id="ARBA00023125"/>
    </source>
</evidence>
<protein>
    <recommendedName>
        <fullName evidence="7">AP2/ERF domain-containing protein</fullName>
    </recommendedName>
</protein>
<dbReference type="SUPFAM" id="SSF54171">
    <property type="entry name" value="DNA-binding domain"/>
    <property type="match status" value="1"/>
</dbReference>
<dbReference type="PANTHER" id="PTHR32467">
    <property type="entry name" value="AP2-LIKE ETHYLENE-RESPONSIVE TRANSCRIPTION FACTOR"/>
    <property type="match status" value="1"/>
</dbReference>
<name>A0A9D4YYZ6_CHLVU</name>
<keyword evidence="4" id="KW-0804">Transcription</keyword>
<keyword evidence="9" id="KW-1185">Reference proteome</keyword>
<sequence length="692" mass="73643">MSSNHDQLLPRSFSNIDDGLNLLLADLKQEEGGPQGREGGMPGLSLTPFLKMGSLDAEQAGNRLVTTPAAAASLNIGPLLATASSYTVLKGAGSAATPLVLPNTFVPVPSGHPNRALGGKLRPGSSAPPLLLHQGSGFAIPAYGRPFTQLDFISTEEMEGGGSPGGGASAGLLYRGGSLLSATAAGLADFAEFADESRLGELPSEEDLRLLLFDPAALPAMPGHSQLAARAAMLPRQQQQQQQQQHQHQQQQPSLRHSASFCGGSGLDEGGVEVVLVPAGGQGAAPWSYASPPPTVLRIRTGAGAPGSLRAAAAQGGEGGSARGSPKRRADRMDLDGRDADSMRDSKRHSSSAWSDESDGGGDTPSSAAAAVMPHPSWFEVPDHPQQQQQGQQGQQAQQTQQHARASSLQPTRFARESGRRQGGRSSGEGAADPAYLPSRERSRALSRQQQQQQQQASEQREEDEVVVVQQFRGVSRHSLLASLSLQSACFPPVHWSALDVVVLEDAAHAYDLAALACKGLDAQINFSPDEYAQQLQEIAGYTRDEVVAYVRRRSSAFSRGKSRFRGVSGHNGRWEARIGSFNGRKNVSFGVFETEEGAARQYDRALILEKGRTAKTNFPIRDYDAEATEYETHLMRTCGATTGPAAQREALTVTLPADREATADEKKRAAVIYADALMRALRQPTQRGGRT</sequence>
<accession>A0A9D4YYZ6</accession>
<organism evidence="8 9">
    <name type="scientific">Chlorella vulgaris</name>
    <name type="common">Green alga</name>
    <dbReference type="NCBI Taxonomy" id="3077"/>
    <lineage>
        <taxon>Eukaryota</taxon>
        <taxon>Viridiplantae</taxon>
        <taxon>Chlorophyta</taxon>
        <taxon>core chlorophytes</taxon>
        <taxon>Trebouxiophyceae</taxon>
        <taxon>Chlorellales</taxon>
        <taxon>Chlorellaceae</taxon>
        <taxon>Chlorella clade</taxon>
        <taxon>Chlorella</taxon>
    </lineage>
</organism>
<dbReference type="InterPro" id="IPR016177">
    <property type="entry name" value="DNA-bd_dom_sf"/>
</dbReference>
<evidence type="ECO:0000313" key="9">
    <source>
        <dbReference type="Proteomes" id="UP001055712"/>
    </source>
</evidence>
<dbReference type="GO" id="GO:0005634">
    <property type="term" value="C:nucleus"/>
    <property type="evidence" value="ECO:0007669"/>
    <property type="project" value="UniProtKB-SubCell"/>
</dbReference>
<dbReference type="InterPro" id="IPR036955">
    <property type="entry name" value="AP2/ERF_dom_sf"/>
</dbReference>
<evidence type="ECO:0000256" key="2">
    <source>
        <dbReference type="ARBA" id="ARBA00023015"/>
    </source>
</evidence>
<dbReference type="PROSITE" id="PS51032">
    <property type="entry name" value="AP2_ERF"/>
    <property type="match status" value="1"/>
</dbReference>
<dbReference type="CDD" id="cd00018">
    <property type="entry name" value="AP2"/>
    <property type="match status" value="1"/>
</dbReference>
<keyword evidence="3" id="KW-0238">DNA-binding</keyword>
<proteinExistence type="predicted"/>
<evidence type="ECO:0000256" key="6">
    <source>
        <dbReference type="SAM" id="MobiDB-lite"/>
    </source>
</evidence>
<evidence type="ECO:0000313" key="8">
    <source>
        <dbReference type="EMBL" id="KAI3433833.1"/>
    </source>
</evidence>
<dbReference type="PANTHER" id="PTHR32467:SF90">
    <property type="entry name" value="AP2-LIKE ETHYLENE-RESPONSIVE TRANSCRIPTION FACTOR AIL1"/>
    <property type="match status" value="1"/>
</dbReference>
<feature type="compositionally biased region" description="Low complexity" evidence="6">
    <location>
        <begin position="237"/>
        <end position="252"/>
    </location>
</feature>
<keyword evidence="5" id="KW-0539">Nucleus</keyword>
<feature type="region of interest" description="Disordered" evidence="6">
    <location>
        <begin position="228"/>
        <end position="263"/>
    </location>
</feature>
<feature type="compositionally biased region" description="Low complexity" evidence="6">
    <location>
        <begin position="446"/>
        <end position="458"/>
    </location>
</feature>
<dbReference type="GO" id="GO:0003677">
    <property type="term" value="F:DNA binding"/>
    <property type="evidence" value="ECO:0007669"/>
    <property type="project" value="UniProtKB-KW"/>
</dbReference>
<dbReference type="AlphaFoldDB" id="A0A9D4YYZ6"/>
<dbReference type="OrthoDB" id="207175at2759"/>
<dbReference type="SMART" id="SM00380">
    <property type="entry name" value="AP2"/>
    <property type="match status" value="1"/>
</dbReference>
<evidence type="ECO:0000256" key="5">
    <source>
        <dbReference type="ARBA" id="ARBA00023242"/>
    </source>
</evidence>
<dbReference type="Proteomes" id="UP001055712">
    <property type="component" value="Unassembled WGS sequence"/>
</dbReference>
<keyword evidence="2" id="KW-0805">Transcription regulation</keyword>
<reference evidence="8" key="2">
    <citation type="submission" date="2020-11" db="EMBL/GenBank/DDBJ databases">
        <authorList>
            <person name="Cecchin M."/>
            <person name="Marcolungo L."/>
            <person name="Rossato M."/>
            <person name="Girolomoni L."/>
            <person name="Cosentino E."/>
            <person name="Cuine S."/>
            <person name="Li-Beisson Y."/>
            <person name="Delledonne M."/>
            <person name="Ballottari M."/>
        </authorList>
    </citation>
    <scope>NUCLEOTIDE SEQUENCE</scope>
    <source>
        <strain evidence="8">211/11P</strain>
        <tissue evidence="8">Whole cell</tissue>
    </source>
</reference>
<feature type="compositionally biased region" description="Basic and acidic residues" evidence="6">
    <location>
        <begin position="331"/>
        <end position="345"/>
    </location>
</feature>
<evidence type="ECO:0000256" key="4">
    <source>
        <dbReference type="ARBA" id="ARBA00023163"/>
    </source>
</evidence>
<gene>
    <name evidence="8" type="ORF">D9Q98_003637</name>
</gene>
<dbReference type="GO" id="GO:0003700">
    <property type="term" value="F:DNA-binding transcription factor activity"/>
    <property type="evidence" value="ECO:0007669"/>
    <property type="project" value="InterPro"/>
</dbReference>
<evidence type="ECO:0000256" key="1">
    <source>
        <dbReference type="ARBA" id="ARBA00004123"/>
    </source>
</evidence>
<feature type="region of interest" description="Disordered" evidence="6">
    <location>
        <begin position="308"/>
        <end position="464"/>
    </location>
</feature>
<evidence type="ECO:0000259" key="7">
    <source>
        <dbReference type="PROSITE" id="PS51032"/>
    </source>
</evidence>
<dbReference type="InterPro" id="IPR001471">
    <property type="entry name" value="AP2/ERF_dom"/>
</dbReference>
<comment type="subcellular location">
    <subcellularLocation>
        <location evidence="1">Nucleus</location>
    </subcellularLocation>
</comment>
<reference evidence="8" key="1">
    <citation type="journal article" date="2019" name="Plant J.">
        <title>Chlorella vulgaris genome assembly and annotation reveals the molecular basis for metabolic acclimation to high light conditions.</title>
        <authorList>
            <person name="Cecchin M."/>
            <person name="Marcolungo L."/>
            <person name="Rossato M."/>
            <person name="Girolomoni L."/>
            <person name="Cosentino E."/>
            <person name="Cuine S."/>
            <person name="Li-Beisson Y."/>
            <person name="Delledonne M."/>
            <person name="Ballottari M."/>
        </authorList>
    </citation>
    <scope>NUCLEOTIDE SEQUENCE</scope>
    <source>
        <strain evidence="8">211/11P</strain>
    </source>
</reference>